<dbReference type="GO" id="GO:0050832">
    <property type="term" value="P:defense response to fungus"/>
    <property type="evidence" value="ECO:0007669"/>
    <property type="project" value="InterPro"/>
</dbReference>
<dbReference type="EMBL" id="HBKR01035487">
    <property type="protein sequence ID" value="CAE2333645.1"/>
    <property type="molecule type" value="Transcribed_RNA"/>
</dbReference>
<dbReference type="InterPro" id="IPR033485">
    <property type="entry name" value="EMSY-LIKE_plant"/>
</dbReference>
<gene>
    <name evidence="5" type="ORF">NAES01612_LOCUS23230</name>
</gene>
<feature type="domain" description="ENT" evidence="4">
    <location>
        <begin position="26"/>
        <end position="115"/>
    </location>
</feature>
<dbReference type="Gene3D" id="1.10.1240.40">
    <property type="entry name" value="ENT domain"/>
    <property type="match status" value="1"/>
</dbReference>
<evidence type="ECO:0000313" key="5">
    <source>
        <dbReference type="EMBL" id="CAE2333645.1"/>
    </source>
</evidence>
<feature type="region of interest" description="Disordered" evidence="3">
    <location>
        <begin position="86"/>
        <end position="251"/>
    </location>
</feature>
<organism evidence="5">
    <name type="scientific">Paramoeba aestuarina</name>
    <dbReference type="NCBI Taxonomy" id="180227"/>
    <lineage>
        <taxon>Eukaryota</taxon>
        <taxon>Amoebozoa</taxon>
        <taxon>Discosea</taxon>
        <taxon>Flabellinia</taxon>
        <taxon>Dactylopodida</taxon>
        <taxon>Paramoebidae</taxon>
        <taxon>Paramoeba</taxon>
    </lineage>
</organism>
<accession>A0A7S4PFI8</accession>
<dbReference type="PANTHER" id="PTHR33432:SF22">
    <property type="entry name" value="OS10G0436850 PROTEIN"/>
    <property type="match status" value="1"/>
</dbReference>
<dbReference type="GO" id="GO:0005634">
    <property type="term" value="C:nucleus"/>
    <property type="evidence" value="ECO:0007669"/>
    <property type="project" value="UniProtKB-SubCell"/>
</dbReference>
<feature type="compositionally biased region" description="Basic and acidic residues" evidence="3">
    <location>
        <begin position="191"/>
        <end position="207"/>
    </location>
</feature>
<dbReference type="SMART" id="SM01191">
    <property type="entry name" value="ENT"/>
    <property type="match status" value="1"/>
</dbReference>
<dbReference type="Pfam" id="PF03735">
    <property type="entry name" value="ENT"/>
    <property type="match status" value="1"/>
</dbReference>
<comment type="subcellular location">
    <subcellularLocation>
        <location evidence="1">Nucleus</location>
    </subcellularLocation>
</comment>
<sequence length="251" mass="27173">MGLAGRLLVMSSDSKNKGNQTSTASSKALLARLEREAYSSLISAFAAQGELSWKKEQSLLDVRNLLHIPDDYHRLEMQRILHDENLNKISSSKPASSRSKKASESSKGSGSQRSEGGSANKKGNNALAAYAFPPTNNQPAILSKLLQRGPETEKEEKTTKRTVKRSRASTDSPSRGPGGGGTKRKRPRTTSKKDTKSKADKDDKPATEEETPPPPPAAGEMEVDGGSDTENHTETDEGEHSQEEEQLEAES</sequence>
<name>A0A7S4PFI8_9EUKA</name>
<evidence type="ECO:0000259" key="4">
    <source>
        <dbReference type="PROSITE" id="PS51138"/>
    </source>
</evidence>
<dbReference type="SUPFAM" id="SSF158639">
    <property type="entry name" value="ENT-like"/>
    <property type="match status" value="1"/>
</dbReference>
<protein>
    <recommendedName>
        <fullName evidence="4">ENT domain-containing protein</fullName>
    </recommendedName>
</protein>
<feature type="compositionally biased region" description="Low complexity" evidence="3">
    <location>
        <begin position="105"/>
        <end position="118"/>
    </location>
</feature>
<evidence type="ECO:0000256" key="2">
    <source>
        <dbReference type="ARBA" id="ARBA00023242"/>
    </source>
</evidence>
<dbReference type="InterPro" id="IPR036142">
    <property type="entry name" value="ENT_dom-like_sf"/>
</dbReference>
<proteinExistence type="predicted"/>
<reference evidence="5" key="1">
    <citation type="submission" date="2021-01" db="EMBL/GenBank/DDBJ databases">
        <authorList>
            <person name="Corre E."/>
            <person name="Pelletier E."/>
            <person name="Niang G."/>
            <person name="Scheremetjew M."/>
            <person name="Finn R."/>
            <person name="Kale V."/>
            <person name="Holt S."/>
            <person name="Cochrane G."/>
            <person name="Meng A."/>
            <person name="Brown T."/>
            <person name="Cohen L."/>
        </authorList>
    </citation>
    <scope>NUCLEOTIDE SEQUENCE</scope>
    <source>
        <strain evidence="5">SoJaBio B1-5/56/2</strain>
    </source>
</reference>
<dbReference type="PANTHER" id="PTHR33432">
    <property type="entry name" value="PROTEIN EMSY-LIKE 4"/>
    <property type="match status" value="1"/>
</dbReference>
<evidence type="ECO:0000256" key="1">
    <source>
        <dbReference type="ARBA" id="ARBA00004123"/>
    </source>
</evidence>
<feature type="compositionally biased region" description="Basic and acidic residues" evidence="3">
    <location>
        <begin position="150"/>
        <end position="159"/>
    </location>
</feature>
<evidence type="ECO:0000256" key="3">
    <source>
        <dbReference type="SAM" id="MobiDB-lite"/>
    </source>
</evidence>
<dbReference type="AlphaFoldDB" id="A0A7S4PFI8"/>
<dbReference type="PROSITE" id="PS51138">
    <property type="entry name" value="ENT"/>
    <property type="match status" value="1"/>
</dbReference>
<dbReference type="InterPro" id="IPR005491">
    <property type="entry name" value="ENT_dom"/>
</dbReference>
<keyword evidence="2" id="KW-0539">Nucleus</keyword>
<feature type="compositionally biased region" description="Basic and acidic residues" evidence="3">
    <location>
        <begin position="229"/>
        <end position="243"/>
    </location>
</feature>